<dbReference type="Proteomes" id="UP000013248">
    <property type="component" value="Unassembled WGS sequence"/>
</dbReference>
<feature type="transmembrane region" description="Helical" evidence="1">
    <location>
        <begin position="49"/>
        <end position="66"/>
    </location>
</feature>
<dbReference type="EMBL" id="APRP01000016">
    <property type="protein sequence ID" value="ENX01777.1"/>
    <property type="molecule type" value="Genomic_DNA"/>
</dbReference>
<accession>N9NG53</accession>
<feature type="transmembrane region" description="Helical" evidence="1">
    <location>
        <begin position="104"/>
        <end position="123"/>
    </location>
</feature>
<sequence>MAILQATTSSSHELLLKVPQVTALFWVTKIFATTFGETAGDAVSMSLNLGYLISTFIFAFIFIVLVSFQIRAKTYQPFLYWFTIIASTTVGTTLADFMDRSLGIGYIGGSSLLLLLVLLSLWVWNTSEGNISPNTINNVRTEWFYWVTITFSQTLGTALGDWSADTAGLGYTGGIALFSGLILLLVGLHFLTRVSKTLLFWAAFVLTRPLGAVVGDFLDKPLSSGGLDLSRFTASIVLLVVILGCVYWSKHKNTRLNPT</sequence>
<evidence type="ECO:0000256" key="1">
    <source>
        <dbReference type="SAM" id="Phobius"/>
    </source>
</evidence>
<feature type="transmembrane region" description="Helical" evidence="1">
    <location>
        <begin position="230"/>
        <end position="249"/>
    </location>
</feature>
<dbReference type="STRING" id="1217705.F900_01537"/>
<dbReference type="PATRIC" id="fig|1217705.3.peg.1482"/>
<comment type="caution">
    <text evidence="2">The sequence shown here is derived from an EMBL/GenBank/DDBJ whole genome shotgun (WGS) entry which is preliminary data.</text>
</comment>
<gene>
    <name evidence="2" type="ORF">F900_01537</name>
</gene>
<keyword evidence="1" id="KW-0472">Membrane</keyword>
<dbReference type="RefSeq" id="WP_005216410.1">
    <property type="nucleotide sequence ID" value="NZ_KB850089.1"/>
</dbReference>
<reference evidence="2 3" key="1">
    <citation type="submission" date="2013-02" db="EMBL/GenBank/DDBJ databases">
        <title>The Genome Sequence of Acinetobacter sp. ANC 3862.</title>
        <authorList>
            <consortium name="The Broad Institute Genome Sequencing Platform"/>
            <consortium name="The Broad Institute Genome Sequencing Center for Infectious Disease"/>
            <person name="Cerqueira G."/>
            <person name="Feldgarden M."/>
            <person name="Courvalin P."/>
            <person name="Perichon B."/>
            <person name="Grillot-Courvalin C."/>
            <person name="Clermont D."/>
            <person name="Rocha E."/>
            <person name="Yoon E.-J."/>
            <person name="Nemec A."/>
            <person name="Walker B."/>
            <person name="Young S.K."/>
            <person name="Zeng Q."/>
            <person name="Gargeya S."/>
            <person name="Fitzgerald M."/>
            <person name="Haas B."/>
            <person name="Abouelleil A."/>
            <person name="Alvarado L."/>
            <person name="Arachchi H.M."/>
            <person name="Berlin A.M."/>
            <person name="Chapman S.B."/>
            <person name="Dewar J."/>
            <person name="Goldberg J."/>
            <person name="Griggs A."/>
            <person name="Gujja S."/>
            <person name="Hansen M."/>
            <person name="Howarth C."/>
            <person name="Imamovic A."/>
            <person name="Larimer J."/>
            <person name="McCowan C."/>
            <person name="Murphy C."/>
            <person name="Neiman D."/>
            <person name="Pearson M."/>
            <person name="Priest M."/>
            <person name="Roberts A."/>
            <person name="Saif S."/>
            <person name="Shea T."/>
            <person name="Sisk P."/>
            <person name="Sykes S."/>
            <person name="Wortman J."/>
            <person name="Nusbaum C."/>
            <person name="Birren B."/>
        </authorList>
    </citation>
    <scope>NUCLEOTIDE SEQUENCE [LARGE SCALE GENOMIC DNA]</scope>
    <source>
        <strain evidence="2 3">ANC 3862</strain>
    </source>
</reference>
<evidence type="ECO:0008006" key="4">
    <source>
        <dbReference type="Google" id="ProtNLM"/>
    </source>
</evidence>
<feature type="transmembrane region" description="Helical" evidence="1">
    <location>
        <begin position="168"/>
        <end position="191"/>
    </location>
</feature>
<keyword evidence="1" id="KW-1133">Transmembrane helix</keyword>
<protein>
    <recommendedName>
        <fullName evidence="4">Membrane-anchored protein</fullName>
    </recommendedName>
</protein>
<dbReference type="HOGENOM" id="CLU_070268_0_0_6"/>
<evidence type="ECO:0000313" key="2">
    <source>
        <dbReference type="EMBL" id="ENX01777.1"/>
    </source>
</evidence>
<dbReference type="AlphaFoldDB" id="N9NG53"/>
<keyword evidence="1" id="KW-0812">Transmembrane</keyword>
<feature type="transmembrane region" description="Helical" evidence="1">
    <location>
        <begin position="198"/>
        <end position="218"/>
    </location>
</feature>
<evidence type="ECO:0000313" key="3">
    <source>
        <dbReference type="Proteomes" id="UP000013248"/>
    </source>
</evidence>
<feature type="transmembrane region" description="Helical" evidence="1">
    <location>
        <begin position="78"/>
        <end position="98"/>
    </location>
</feature>
<organism evidence="2 3">
    <name type="scientific">Acinetobacter modestus</name>
    <dbReference type="NCBI Taxonomy" id="1776740"/>
    <lineage>
        <taxon>Bacteria</taxon>
        <taxon>Pseudomonadati</taxon>
        <taxon>Pseudomonadota</taxon>
        <taxon>Gammaproteobacteria</taxon>
        <taxon>Moraxellales</taxon>
        <taxon>Moraxellaceae</taxon>
        <taxon>Acinetobacter</taxon>
    </lineage>
</organism>
<dbReference type="InterPro" id="IPR007136">
    <property type="entry name" value="DUF347"/>
</dbReference>
<dbReference type="eggNOG" id="COG4705">
    <property type="taxonomic scope" value="Bacteria"/>
</dbReference>
<proteinExistence type="predicted"/>
<name>N9NG53_9GAMM</name>
<dbReference type="Pfam" id="PF03988">
    <property type="entry name" value="DUF347"/>
    <property type="match status" value="4"/>
</dbReference>